<evidence type="ECO:0000313" key="2">
    <source>
        <dbReference type="Proteomes" id="UP000515211"/>
    </source>
</evidence>
<feature type="region of interest" description="Disordered" evidence="1">
    <location>
        <begin position="160"/>
        <end position="243"/>
    </location>
</feature>
<evidence type="ECO:0000313" key="3">
    <source>
        <dbReference type="RefSeq" id="XP_052109874.1"/>
    </source>
</evidence>
<feature type="compositionally biased region" description="Polar residues" evidence="1">
    <location>
        <begin position="186"/>
        <end position="200"/>
    </location>
</feature>
<feature type="region of interest" description="Disordered" evidence="1">
    <location>
        <begin position="112"/>
        <end position="139"/>
    </location>
</feature>
<gene>
    <name evidence="3" type="primary">LOC107463730</name>
</gene>
<organism evidence="2 3">
    <name type="scientific">Arachis duranensis</name>
    <name type="common">Wild peanut</name>
    <dbReference type="NCBI Taxonomy" id="130453"/>
    <lineage>
        <taxon>Eukaryota</taxon>
        <taxon>Viridiplantae</taxon>
        <taxon>Streptophyta</taxon>
        <taxon>Embryophyta</taxon>
        <taxon>Tracheophyta</taxon>
        <taxon>Spermatophyta</taxon>
        <taxon>Magnoliopsida</taxon>
        <taxon>eudicotyledons</taxon>
        <taxon>Gunneridae</taxon>
        <taxon>Pentapetalae</taxon>
        <taxon>rosids</taxon>
        <taxon>fabids</taxon>
        <taxon>Fabales</taxon>
        <taxon>Fabaceae</taxon>
        <taxon>Papilionoideae</taxon>
        <taxon>50 kb inversion clade</taxon>
        <taxon>dalbergioids sensu lato</taxon>
        <taxon>Dalbergieae</taxon>
        <taxon>Pterocarpus clade</taxon>
        <taxon>Arachis</taxon>
    </lineage>
</organism>
<reference evidence="3" key="2">
    <citation type="submission" date="2025-08" db="UniProtKB">
        <authorList>
            <consortium name="RefSeq"/>
        </authorList>
    </citation>
    <scope>IDENTIFICATION</scope>
    <source>
        <tissue evidence="3">Whole plant</tissue>
    </source>
</reference>
<dbReference type="GeneID" id="107463730"/>
<feature type="compositionally biased region" description="Polar residues" evidence="1">
    <location>
        <begin position="168"/>
        <end position="177"/>
    </location>
</feature>
<protein>
    <submittedName>
        <fullName evidence="3">Uncharacterized protein LOC107463730</fullName>
    </submittedName>
</protein>
<dbReference type="RefSeq" id="XP_052109874.1">
    <property type="nucleotide sequence ID" value="XM_052253914.1"/>
</dbReference>
<evidence type="ECO:0000256" key="1">
    <source>
        <dbReference type="SAM" id="MobiDB-lite"/>
    </source>
</evidence>
<accession>A0A9C6TKB3</accession>
<dbReference type="PANTHER" id="PTHR36339:SF2">
    <property type="entry name" value="F23A5.5"/>
    <property type="match status" value="1"/>
</dbReference>
<dbReference type="AlphaFoldDB" id="A0A9C6TKB3"/>
<dbReference type="Proteomes" id="UP000515211">
    <property type="component" value="Chromosome 9"/>
</dbReference>
<feature type="compositionally biased region" description="Basic and acidic residues" evidence="1">
    <location>
        <begin position="202"/>
        <end position="225"/>
    </location>
</feature>
<dbReference type="PANTHER" id="PTHR36339">
    <property type="entry name" value="F23A5.5"/>
    <property type="match status" value="1"/>
</dbReference>
<keyword evidence="2" id="KW-1185">Reference proteome</keyword>
<proteinExistence type="predicted"/>
<dbReference type="KEGG" id="adu:107463730"/>
<reference evidence="2" key="1">
    <citation type="journal article" date="2016" name="Nat. Genet.">
        <title>The genome sequences of Arachis duranensis and Arachis ipaensis, the diploid ancestors of cultivated peanut.</title>
        <authorList>
            <person name="Bertioli D.J."/>
            <person name="Cannon S.B."/>
            <person name="Froenicke L."/>
            <person name="Huang G."/>
            <person name="Farmer A.D."/>
            <person name="Cannon E.K."/>
            <person name="Liu X."/>
            <person name="Gao D."/>
            <person name="Clevenger J."/>
            <person name="Dash S."/>
            <person name="Ren L."/>
            <person name="Moretzsohn M.C."/>
            <person name="Shirasawa K."/>
            <person name="Huang W."/>
            <person name="Vidigal B."/>
            <person name="Abernathy B."/>
            <person name="Chu Y."/>
            <person name="Niederhuth C.E."/>
            <person name="Umale P."/>
            <person name="Araujo A.C."/>
            <person name="Kozik A."/>
            <person name="Kim K.D."/>
            <person name="Burow M.D."/>
            <person name="Varshney R.K."/>
            <person name="Wang X."/>
            <person name="Zhang X."/>
            <person name="Barkley N."/>
            <person name="Guimaraes P.M."/>
            <person name="Isobe S."/>
            <person name="Guo B."/>
            <person name="Liao B."/>
            <person name="Stalker H.T."/>
            <person name="Schmitz R.J."/>
            <person name="Scheffler B.E."/>
            <person name="Leal-Bertioli S.C."/>
            <person name="Xun X."/>
            <person name="Jackson S.A."/>
            <person name="Michelmore R."/>
            <person name="Ozias-Akins P."/>
        </authorList>
    </citation>
    <scope>NUCLEOTIDE SEQUENCE [LARGE SCALE GENOMIC DNA]</scope>
    <source>
        <strain evidence="2">cv. V14167</strain>
    </source>
</reference>
<sequence>MFGGRGRSLLRFSQRLGFPQTTSFCTNAKGTTSSNANKNDVVPTTDERYRMLENLDMMTAAKILFSENPNKKKFGYCSHFPFLSRFPSVYLVAQYARYEMRKMEADVEKKRKQKEEEEAKEKEKEMELNPPEEKEAKSNLELVEVKERLEKLEETVKEIVVESKKQSDSNLAKNQVTDAEKKSPKSSEPNDASSSSQSNKAVGEDRLDKHNSPKSKPDLGEESKSLKATPNPSHPDPKGQNQG</sequence>
<name>A0A9C6TKB3_ARADU</name>